<organism evidence="2 3">
    <name type="scientific">Orbus hercynius</name>
    <dbReference type="NCBI Taxonomy" id="593135"/>
    <lineage>
        <taxon>Bacteria</taxon>
        <taxon>Pseudomonadati</taxon>
        <taxon>Pseudomonadota</taxon>
        <taxon>Gammaproteobacteria</taxon>
        <taxon>Orbales</taxon>
        <taxon>Orbaceae</taxon>
        <taxon>Orbus</taxon>
    </lineage>
</organism>
<evidence type="ECO:0000256" key="1">
    <source>
        <dbReference type="SAM" id="Phobius"/>
    </source>
</evidence>
<accession>A0A495RC76</accession>
<proteinExistence type="predicted"/>
<keyword evidence="1" id="KW-1133">Transmembrane helix</keyword>
<gene>
    <name evidence="2" type="ORF">DES39_1563</name>
</gene>
<evidence type="ECO:0000313" key="2">
    <source>
        <dbReference type="EMBL" id="RKS85063.1"/>
    </source>
</evidence>
<dbReference type="SUPFAM" id="SSF51338">
    <property type="entry name" value="Composite domain of metallo-dependent hydrolases"/>
    <property type="match status" value="1"/>
</dbReference>
<dbReference type="Gene3D" id="2.30.40.10">
    <property type="entry name" value="Urease, subunit C, domain 1"/>
    <property type="match status" value="1"/>
</dbReference>
<reference evidence="2 3" key="1">
    <citation type="submission" date="2018-10" db="EMBL/GenBank/DDBJ databases">
        <title>Genomic Encyclopedia of Type Strains, Phase IV (KMG-IV): sequencing the most valuable type-strain genomes for metagenomic binning, comparative biology and taxonomic classification.</title>
        <authorList>
            <person name="Goeker M."/>
        </authorList>
    </citation>
    <scope>NUCLEOTIDE SEQUENCE [LARGE SCALE GENOMIC DNA]</scope>
    <source>
        <strain evidence="2 3">DSM 22228</strain>
    </source>
</reference>
<comment type="caution">
    <text evidence="2">The sequence shown here is derived from an EMBL/GenBank/DDBJ whole genome shotgun (WGS) entry which is preliminary data.</text>
</comment>
<sequence>MYDVIFKQAKRIDGTIIDIAIEHGKIVEIGEINVPAKKIIDLKARIISALSGSILILIALLTLRYE</sequence>
<protein>
    <submittedName>
        <fullName evidence="2">Uncharacterized protein</fullName>
    </submittedName>
</protein>
<dbReference type="GO" id="GO:0016810">
    <property type="term" value="F:hydrolase activity, acting on carbon-nitrogen (but not peptide) bonds"/>
    <property type="evidence" value="ECO:0007669"/>
    <property type="project" value="InterPro"/>
</dbReference>
<dbReference type="EMBL" id="RBWY01000003">
    <property type="protein sequence ID" value="RKS85063.1"/>
    <property type="molecule type" value="Genomic_DNA"/>
</dbReference>
<dbReference type="AlphaFoldDB" id="A0A495RC76"/>
<dbReference type="Proteomes" id="UP000278542">
    <property type="component" value="Unassembled WGS sequence"/>
</dbReference>
<evidence type="ECO:0000313" key="3">
    <source>
        <dbReference type="Proteomes" id="UP000278542"/>
    </source>
</evidence>
<keyword evidence="1" id="KW-0472">Membrane</keyword>
<feature type="transmembrane region" description="Helical" evidence="1">
    <location>
        <begin position="46"/>
        <end position="65"/>
    </location>
</feature>
<keyword evidence="1" id="KW-0812">Transmembrane</keyword>
<name>A0A495RC76_9GAMM</name>
<keyword evidence="3" id="KW-1185">Reference proteome</keyword>
<dbReference type="InterPro" id="IPR011059">
    <property type="entry name" value="Metal-dep_hydrolase_composite"/>
</dbReference>